<accession>A0ABX2FTH6</accession>
<organism evidence="1 2">
    <name type="scientific">Hymenobacter caeli</name>
    <dbReference type="NCBI Taxonomy" id="2735894"/>
    <lineage>
        <taxon>Bacteria</taxon>
        <taxon>Pseudomonadati</taxon>
        <taxon>Bacteroidota</taxon>
        <taxon>Cytophagia</taxon>
        <taxon>Cytophagales</taxon>
        <taxon>Hymenobacteraceae</taxon>
        <taxon>Hymenobacter</taxon>
    </lineage>
</organism>
<dbReference type="InterPro" id="IPR036515">
    <property type="entry name" value="Transposase_17_sf"/>
</dbReference>
<evidence type="ECO:0008006" key="3">
    <source>
        <dbReference type="Google" id="ProtNLM"/>
    </source>
</evidence>
<dbReference type="Gene3D" id="3.30.70.1290">
    <property type="entry name" value="Transposase IS200-like"/>
    <property type="match status" value="1"/>
</dbReference>
<reference evidence="1 2" key="1">
    <citation type="submission" date="2020-05" db="EMBL/GenBank/DDBJ databases">
        <title>Genomic Encyclopedia of Type Strains, Phase IV (KMG-V): Genome sequencing to study the core and pangenomes of soil and plant-associated prokaryotes.</title>
        <authorList>
            <person name="Whitman W."/>
        </authorList>
    </citation>
    <scope>NUCLEOTIDE SEQUENCE [LARGE SCALE GENOMIC DNA]</scope>
    <source>
        <strain evidence="1 2">9A</strain>
    </source>
</reference>
<dbReference type="RefSeq" id="WP_173811206.1">
    <property type="nucleotide sequence ID" value="NZ_JABSNP010000017.1"/>
</dbReference>
<evidence type="ECO:0000313" key="2">
    <source>
        <dbReference type="Proteomes" id="UP000779507"/>
    </source>
</evidence>
<keyword evidence="2" id="KW-1185">Reference proteome</keyword>
<name>A0ABX2FTH6_9BACT</name>
<gene>
    <name evidence="1" type="ORF">HNP98_003272</name>
</gene>
<dbReference type="EMBL" id="JABSNP010000017">
    <property type="protein sequence ID" value="NRT20429.1"/>
    <property type="molecule type" value="Genomic_DNA"/>
</dbReference>
<evidence type="ECO:0000313" key="1">
    <source>
        <dbReference type="EMBL" id="NRT20429.1"/>
    </source>
</evidence>
<sequence>MRLVTGLEENYPRTCLHYLHQNPLRAGLVTQLAAWPYSSYRDYAGQRAGTLCNQDLARELLDLPLDYAAFETESARAIDPDNVKGWH</sequence>
<comment type="caution">
    <text evidence="1">The sequence shown here is derived from an EMBL/GenBank/DDBJ whole genome shotgun (WGS) entry which is preliminary data.</text>
</comment>
<protein>
    <recommendedName>
        <fullName evidence="3">Transposase</fullName>
    </recommendedName>
</protein>
<dbReference type="Proteomes" id="UP000779507">
    <property type="component" value="Unassembled WGS sequence"/>
</dbReference>
<proteinExistence type="predicted"/>